<sequence>MTFISKAITAVGGILLAHACYSAQEHSALQSFRATSGAALTSAPTTAVSLPLDIVLETIVSTFIILLGLVLVTRPLRPIQWREWAGKIEREGEEGFKDSNGEVNKDYIGNPFAIFESRPNFVDIRKQRKEFAQWVKKEGGQKAQ</sequence>
<keyword evidence="5 6" id="KW-0472">Membrane</keyword>
<proteinExistence type="inferred from homology"/>
<name>A0AAN7BJV4_9PEZI</name>
<reference evidence="7" key="1">
    <citation type="journal article" date="2023" name="Mol. Phylogenet. Evol.">
        <title>Genome-scale phylogeny and comparative genomics of the fungal order Sordariales.</title>
        <authorList>
            <person name="Hensen N."/>
            <person name="Bonometti L."/>
            <person name="Westerberg I."/>
            <person name="Brannstrom I.O."/>
            <person name="Guillou S."/>
            <person name="Cros-Aarteil S."/>
            <person name="Calhoun S."/>
            <person name="Haridas S."/>
            <person name="Kuo A."/>
            <person name="Mondo S."/>
            <person name="Pangilinan J."/>
            <person name="Riley R."/>
            <person name="LaButti K."/>
            <person name="Andreopoulos B."/>
            <person name="Lipzen A."/>
            <person name="Chen C."/>
            <person name="Yan M."/>
            <person name="Daum C."/>
            <person name="Ng V."/>
            <person name="Clum A."/>
            <person name="Steindorff A."/>
            <person name="Ohm R.A."/>
            <person name="Martin F."/>
            <person name="Silar P."/>
            <person name="Natvig D.O."/>
            <person name="Lalanne C."/>
            <person name="Gautier V."/>
            <person name="Ament-Velasquez S.L."/>
            <person name="Kruys A."/>
            <person name="Hutchinson M.I."/>
            <person name="Powell A.J."/>
            <person name="Barry K."/>
            <person name="Miller A.N."/>
            <person name="Grigoriev I.V."/>
            <person name="Debuchy R."/>
            <person name="Gladieux P."/>
            <person name="Hiltunen Thoren M."/>
            <person name="Johannesson H."/>
        </authorList>
    </citation>
    <scope>NUCLEOTIDE SEQUENCE</scope>
    <source>
        <strain evidence="7">CBS 990.96</strain>
    </source>
</reference>
<evidence type="ECO:0000256" key="3">
    <source>
        <dbReference type="ARBA" id="ARBA00022692"/>
    </source>
</evidence>
<keyword evidence="3 6" id="KW-0812">Transmembrane</keyword>
<comment type="subcellular location">
    <subcellularLocation>
        <location evidence="1">Endomembrane system</location>
        <topology evidence="1">Multi-pass membrane protein</topology>
    </subcellularLocation>
</comment>
<keyword evidence="8" id="KW-1185">Reference proteome</keyword>
<comment type="caution">
    <text evidence="7">The sequence shown here is derived from an EMBL/GenBank/DDBJ whole genome shotgun (WGS) entry which is preliminary data.</text>
</comment>
<dbReference type="PANTHER" id="PTHR28144">
    <property type="entry name" value="ER MEMBRANE PROTEIN COMPLEX SUBUNIT 5"/>
    <property type="match status" value="1"/>
</dbReference>
<evidence type="ECO:0000256" key="1">
    <source>
        <dbReference type="ARBA" id="ARBA00004127"/>
    </source>
</evidence>
<dbReference type="GO" id="GO:0034975">
    <property type="term" value="P:protein folding in endoplasmic reticulum"/>
    <property type="evidence" value="ECO:0007669"/>
    <property type="project" value="TreeGrafter"/>
</dbReference>
<accession>A0AAN7BJV4</accession>
<feature type="transmembrane region" description="Helical" evidence="6">
    <location>
        <begin position="54"/>
        <end position="72"/>
    </location>
</feature>
<organism evidence="7 8">
    <name type="scientific">Podospora fimiseda</name>
    <dbReference type="NCBI Taxonomy" id="252190"/>
    <lineage>
        <taxon>Eukaryota</taxon>
        <taxon>Fungi</taxon>
        <taxon>Dikarya</taxon>
        <taxon>Ascomycota</taxon>
        <taxon>Pezizomycotina</taxon>
        <taxon>Sordariomycetes</taxon>
        <taxon>Sordariomycetidae</taxon>
        <taxon>Sordariales</taxon>
        <taxon>Podosporaceae</taxon>
        <taxon>Podospora</taxon>
    </lineage>
</organism>
<dbReference type="GO" id="GO:0072546">
    <property type="term" value="C:EMC complex"/>
    <property type="evidence" value="ECO:0007669"/>
    <property type="project" value="TreeGrafter"/>
</dbReference>
<reference evidence="7" key="2">
    <citation type="submission" date="2023-05" db="EMBL/GenBank/DDBJ databases">
        <authorList>
            <consortium name="Lawrence Berkeley National Laboratory"/>
            <person name="Steindorff A."/>
            <person name="Hensen N."/>
            <person name="Bonometti L."/>
            <person name="Westerberg I."/>
            <person name="Brannstrom I.O."/>
            <person name="Guillou S."/>
            <person name="Cros-Aarteil S."/>
            <person name="Calhoun S."/>
            <person name="Haridas S."/>
            <person name="Kuo A."/>
            <person name="Mondo S."/>
            <person name="Pangilinan J."/>
            <person name="Riley R."/>
            <person name="Labutti K."/>
            <person name="Andreopoulos B."/>
            <person name="Lipzen A."/>
            <person name="Chen C."/>
            <person name="Yanf M."/>
            <person name="Daum C."/>
            <person name="Ng V."/>
            <person name="Clum A."/>
            <person name="Ohm R."/>
            <person name="Martin F."/>
            <person name="Silar P."/>
            <person name="Natvig D."/>
            <person name="Lalanne C."/>
            <person name="Gautier V."/>
            <person name="Ament-Velasquez S.L."/>
            <person name="Kruys A."/>
            <person name="Hutchinson M.I."/>
            <person name="Powell A.J."/>
            <person name="Barry K."/>
            <person name="Miller A.N."/>
            <person name="Grigoriev I.V."/>
            <person name="Debuchy R."/>
            <person name="Gladieux P."/>
            <person name="Thoren M.H."/>
            <person name="Johannesson H."/>
        </authorList>
    </citation>
    <scope>NUCLEOTIDE SEQUENCE</scope>
    <source>
        <strain evidence="7">CBS 990.96</strain>
    </source>
</reference>
<evidence type="ECO:0000256" key="4">
    <source>
        <dbReference type="ARBA" id="ARBA00022989"/>
    </source>
</evidence>
<protein>
    <submittedName>
        <fullName evidence="7">Magnesium transporter</fullName>
    </submittedName>
</protein>
<gene>
    <name evidence="7" type="ORF">QBC38DRAFT_370748</name>
</gene>
<comment type="similarity">
    <text evidence="2">Belongs to the membrane magnesium transporter (TC 1.A.67) family.</text>
</comment>
<evidence type="ECO:0000313" key="8">
    <source>
        <dbReference type="Proteomes" id="UP001301958"/>
    </source>
</evidence>
<evidence type="ECO:0000256" key="6">
    <source>
        <dbReference type="SAM" id="Phobius"/>
    </source>
</evidence>
<dbReference type="EMBL" id="MU865388">
    <property type="protein sequence ID" value="KAK4224620.1"/>
    <property type="molecule type" value="Genomic_DNA"/>
</dbReference>
<dbReference type="InterPro" id="IPR018937">
    <property type="entry name" value="MMgT"/>
</dbReference>
<evidence type="ECO:0000313" key="7">
    <source>
        <dbReference type="EMBL" id="KAK4224620.1"/>
    </source>
</evidence>
<evidence type="ECO:0000256" key="5">
    <source>
        <dbReference type="ARBA" id="ARBA00023136"/>
    </source>
</evidence>
<dbReference type="Proteomes" id="UP001301958">
    <property type="component" value="Unassembled WGS sequence"/>
</dbReference>
<dbReference type="AlphaFoldDB" id="A0AAN7BJV4"/>
<dbReference type="Pfam" id="PF10270">
    <property type="entry name" value="MMgT"/>
    <property type="match status" value="1"/>
</dbReference>
<dbReference type="InterPro" id="IPR053279">
    <property type="entry name" value="EMC_subunit"/>
</dbReference>
<dbReference type="PANTHER" id="PTHR28144:SF1">
    <property type="entry name" value="ER MEMBRANE PROTEIN COMPLEX SUBUNIT 5"/>
    <property type="match status" value="1"/>
</dbReference>
<keyword evidence="4 6" id="KW-1133">Transmembrane helix</keyword>
<evidence type="ECO:0000256" key="2">
    <source>
        <dbReference type="ARBA" id="ARBA00006109"/>
    </source>
</evidence>